<evidence type="ECO:0000313" key="1">
    <source>
        <dbReference type="EMBL" id="KAA6352719.1"/>
    </source>
</evidence>
<dbReference type="Proteomes" id="UP000324800">
    <property type="component" value="Unassembled WGS sequence"/>
</dbReference>
<gene>
    <name evidence="2" type="ORF">EZS28_051745</name>
    <name evidence="1" type="ORF">EZS28_051754</name>
</gene>
<dbReference type="Pfam" id="PF00227">
    <property type="entry name" value="Proteasome"/>
    <property type="match status" value="1"/>
</dbReference>
<dbReference type="AlphaFoldDB" id="A0A5J4T2J3"/>
<dbReference type="InterPro" id="IPR029055">
    <property type="entry name" value="Ntn_hydrolases_N"/>
</dbReference>
<proteinExistence type="predicted"/>
<name>A0A5J4T2J3_9EUKA</name>
<dbReference type="GO" id="GO:0051603">
    <property type="term" value="P:proteolysis involved in protein catabolic process"/>
    <property type="evidence" value="ECO:0007669"/>
    <property type="project" value="InterPro"/>
</dbReference>
<comment type="caution">
    <text evidence="1">The sequence shown here is derived from an EMBL/GenBank/DDBJ whole genome shotgun (WGS) entry which is preliminary data.</text>
</comment>
<dbReference type="SUPFAM" id="SSF56235">
    <property type="entry name" value="N-terminal nucleophile aminohydrolases (Ntn hydrolases)"/>
    <property type="match status" value="1"/>
</dbReference>
<dbReference type="EMBL" id="SNRW01039411">
    <property type="protein sequence ID" value="KAA6352728.1"/>
    <property type="molecule type" value="Genomic_DNA"/>
</dbReference>
<dbReference type="EMBL" id="SNRW01039433">
    <property type="protein sequence ID" value="KAA6352719.1"/>
    <property type="molecule type" value="Genomic_DNA"/>
</dbReference>
<sequence length="105" mass="11826">GNYGGWKATAIGQNSKQTLQCLEAEYNENLTLDQATVLALKAIAKSLDSANVTAEKLELCTISRDASRKKGNQIIFKTLTKQEIADMIEEHREELIRRDEEEQED</sequence>
<accession>A0A5J4T2J3</accession>
<evidence type="ECO:0000313" key="2">
    <source>
        <dbReference type="EMBL" id="KAA6352728.1"/>
    </source>
</evidence>
<dbReference type="GO" id="GO:0005839">
    <property type="term" value="C:proteasome core complex"/>
    <property type="evidence" value="ECO:0007669"/>
    <property type="project" value="InterPro"/>
</dbReference>
<evidence type="ECO:0000313" key="3">
    <source>
        <dbReference type="Proteomes" id="UP000324800"/>
    </source>
</evidence>
<dbReference type="OrthoDB" id="431557at2759"/>
<protein>
    <submittedName>
        <fullName evidence="1">Uncharacterized protein</fullName>
    </submittedName>
</protein>
<dbReference type="Gene3D" id="3.60.20.10">
    <property type="entry name" value="Glutamine Phosphoribosylpyrophosphate, subunit 1, domain 1"/>
    <property type="match status" value="1"/>
</dbReference>
<organism evidence="1 3">
    <name type="scientific">Streblomastix strix</name>
    <dbReference type="NCBI Taxonomy" id="222440"/>
    <lineage>
        <taxon>Eukaryota</taxon>
        <taxon>Metamonada</taxon>
        <taxon>Preaxostyla</taxon>
        <taxon>Oxymonadida</taxon>
        <taxon>Streblomastigidae</taxon>
        <taxon>Streblomastix</taxon>
    </lineage>
</organism>
<reference evidence="1 3" key="1">
    <citation type="submission" date="2019-03" db="EMBL/GenBank/DDBJ databases">
        <title>Single cell metagenomics reveals metabolic interactions within the superorganism composed of flagellate Streblomastix strix and complex community of Bacteroidetes bacteria on its surface.</title>
        <authorList>
            <person name="Treitli S.C."/>
            <person name="Kolisko M."/>
            <person name="Husnik F."/>
            <person name="Keeling P."/>
            <person name="Hampl V."/>
        </authorList>
    </citation>
    <scope>NUCLEOTIDE SEQUENCE [LARGE SCALE GENOMIC DNA]</scope>
    <source>
        <strain evidence="1">ST1C</strain>
    </source>
</reference>
<dbReference type="InterPro" id="IPR001353">
    <property type="entry name" value="Proteasome_sua/b"/>
</dbReference>
<feature type="non-terminal residue" evidence="1">
    <location>
        <position position="1"/>
    </location>
</feature>